<evidence type="ECO:0000256" key="1">
    <source>
        <dbReference type="ARBA" id="ARBA00004651"/>
    </source>
</evidence>
<keyword evidence="2" id="KW-1003">Cell membrane</keyword>
<evidence type="ECO:0000313" key="9">
    <source>
        <dbReference type="EMBL" id="MCK8490714.1"/>
    </source>
</evidence>
<keyword evidence="6 8" id="KW-1133">Transmembrane helix</keyword>
<organism evidence="9 10">
    <name type="scientific">Spirosoma liriopis</name>
    <dbReference type="NCBI Taxonomy" id="2937440"/>
    <lineage>
        <taxon>Bacteria</taxon>
        <taxon>Pseudomonadati</taxon>
        <taxon>Bacteroidota</taxon>
        <taxon>Cytophagia</taxon>
        <taxon>Cytophagales</taxon>
        <taxon>Cytophagaceae</taxon>
        <taxon>Spirosoma</taxon>
    </lineage>
</organism>
<evidence type="ECO:0000256" key="6">
    <source>
        <dbReference type="ARBA" id="ARBA00022989"/>
    </source>
</evidence>
<comment type="caution">
    <text evidence="9">The sequence shown here is derived from an EMBL/GenBank/DDBJ whole genome shotgun (WGS) entry which is preliminary data.</text>
</comment>
<keyword evidence="4 9" id="KW-0808">Transferase</keyword>
<dbReference type="GO" id="GO:0016757">
    <property type="term" value="F:glycosyltransferase activity"/>
    <property type="evidence" value="ECO:0007669"/>
    <property type="project" value="UniProtKB-KW"/>
</dbReference>
<feature type="transmembrane region" description="Helical" evidence="8">
    <location>
        <begin position="178"/>
        <end position="195"/>
    </location>
</feature>
<feature type="transmembrane region" description="Helical" evidence="8">
    <location>
        <begin position="128"/>
        <end position="147"/>
    </location>
</feature>
<dbReference type="PANTHER" id="PTHR33908:SF3">
    <property type="entry name" value="UNDECAPRENYL PHOSPHATE-ALPHA-4-AMINO-4-DEOXY-L-ARABINOSE ARABINOSYL TRANSFERASE"/>
    <property type="match status" value="1"/>
</dbReference>
<dbReference type="Proteomes" id="UP001202180">
    <property type="component" value="Unassembled WGS sequence"/>
</dbReference>
<evidence type="ECO:0000256" key="4">
    <source>
        <dbReference type="ARBA" id="ARBA00022679"/>
    </source>
</evidence>
<feature type="transmembrane region" description="Helical" evidence="8">
    <location>
        <begin position="337"/>
        <end position="357"/>
    </location>
</feature>
<evidence type="ECO:0000313" key="10">
    <source>
        <dbReference type="Proteomes" id="UP001202180"/>
    </source>
</evidence>
<evidence type="ECO:0000256" key="8">
    <source>
        <dbReference type="SAM" id="Phobius"/>
    </source>
</evidence>
<accession>A0ABT0HEX4</accession>
<proteinExistence type="predicted"/>
<feature type="transmembrane region" description="Helical" evidence="8">
    <location>
        <begin position="314"/>
        <end position="331"/>
    </location>
</feature>
<evidence type="ECO:0000256" key="5">
    <source>
        <dbReference type="ARBA" id="ARBA00022692"/>
    </source>
</evidence>
<dbReference type="EMBL" id="JALPRF010000001">
    <property type="protein sequence ID" value="MCK8490714.1"/>
    <property type="molecule type" value="Genomic_DNA"/>
</dbReference>
<gene>
    <name evidence="9" type="ORF">M0L20_02550</name>
</gene>
<keyword evidence="7 8" id="KW-0472">Membrane</keyword>
<evidence type="ECO:0000256" key="2">
    <source>
        <dbReference type="ARBA" id="ARBA00022475"/>
    </source>
</evidence>
<feature type="transmembrane region" description="Helical" evidence="8">
    <location>
        <begin position="277"/>
        <end position="302"/>
    </location>
</feature>
<feature type="transmembrane region" description="Helical" evidence="8">
    <location>
        <begin position="97"/>
        <end position="116"/>
    </location>
</feature>
<feature type="transmembrane region" description="Helical" evidence="8">
    <location>
        <begin position="225"/>
        <end position="244"/>
    </location>
</feature>
<feature type="transmembrane region" description="Helical" evidence="8">
    <location>
        <begin position="201"/>
        <end position="218"/>
    </location>
</feature>
<comment type="subcellular location">
    <subcellularLocation>
        <location evidence="1">Cell membrane</location>
        <topology evidence="1">Multi-pass membrane protein</topology>
    </subcellularLocation>
</comment>
<name>A0ABT0HEX4_9BACT</name>
<sequence length="547" mass="63182">MNSFPVTNRSWLSYLIGWPALTLSLLLVALVSHLGYLPLDTSSDEPRRALVAIEMMLSGDYITPTLNGELYFNKPPLYNWFIVLFCRFFGNYSSFTLRLPMVVSILLFGVTVFSFVRRYMPVRADKATMVAFVVAMMVLTNGRVLIYDSLWSSIDFPFAWLTYLAMMLVYHFDRRQKYWALFLSTYALTALGFLTKGLPAVVFQGLTLLSWFIYTRQFRRLFHPAHFVGIGLFLLITGCYYAAYFSRNHIPLTSVASVLFDESAKRTVVTFGIGETLLHLLTFSFEMIYHFVPYLLLLILLFRRGSIKRLRQEPFIAFNTVVFLANVIVYWSSPQVYARYLIGLLPLLFTVLAYCYYERSEPTQMDRKWVERIWLGSAMIVTAGCWVALFHPKTNSVEGITWKVTLIFLLLAVSTWWLWQDTTNRLARMLLVMVVVRIGINWITLPGRLASRQFYKNESERIARKTMGNPLYSYRETIDNSSGAADVNSFHITALRGEILRKTNRKLPNAYYIADSASLQGERYETIDTICLFNKHPAKLVRFLSAD</sequence>
<keyword evidence="10" id="KW-1185">Reference proteome</keyword>
<dbReference type="InterPro" id="IPR050297">
    <property type="entry name" value="LipidA_mod_glycosyltrf_83"/>
</dbReference>
<protein>
    <submittedName>
        <fullName evidence="9">Glycosyltransferase family 39 protein</fullName>
        <ecNumber evidence="9">2.4.-.-</ecNumber>
    </submittedName>
</protein>
<dbReference type="PANTHER" id="PTHR33908">
    <property type="entry name" value="MANNOSYLTRANSFERASE YKCB-RELATED"/>
    <property type="match status" value="1"/>
</dbReference>
<feature type="transmembrane region" description="Helical" evidence="8">
    <location>
        <begin position="369"/>
        <end position="389"/>
    </location>
</feature>
<reference evidence="9 10" key="1">
    <citation type="submission" date="2022-04" db="EMBL/GenBank/DDBJ databases">
        <title>Spirosoma sp. strain RP8 genome sequencing and assembly.</title>
        <authorList>
            <person name="Jung Y."/>
        </authorList>
    </citation>
    <scope>NUCLEOTIDE SEQUENCE [LARGE SCALE GENOMIC DNA]</scope>
    <source>
        <strain evidence="9 10">RP8</strain>
    </source>
</reference>
<feature type="transmembrane region" description="Helical" evidence="8">
    <location>
        <begin position="401"/>
        <end position="419"/>
    </location>
</feature>
<evidence type="ECO:0000256" key="7">
    <source>
        <dbReference type="ARBA" id="ARBA00023136"/>
    </source>
</evidence>
<keyword evidence="5 8" id="KW-0812">Transmembrane</keyword>
<feature type="transmembrane region" description="Helical" evidence="8">
    <location>
        <begin position="426"/>
        <end position="445"/>
    </location>
</feature>
<dbReference type="RefSeq" id="WP_248475498.1">
    <property type="nucleotide sequence ID" value="NZ_JALPRF010000001.1"/>
</dbReference>
<evidence type="ECO:0000256" key="3">
    <source>
        <dbReference type="ARBA" id="ARBA00022676"/>
    </source>
</evidence>
<dbReference type="EC" id="2.4.-.-" evidence="9"/>
<keyword evidence="3 9" id="KW-0328">Glycosyltransferase</keyword>
<feature type="transmembrane region" description="Helical" evidence="8">
    <location>
        <begin position="153"/>
        <end position="171"/>
    </location>
</feature>
<feature type="transmembrane region" description="Helical" evidence="8">
    <location>
        <begin position="12"/>
        <end position="36"/>
    </location>
</feature>